<evidence type="ECO:0000256" key="2">
    <source>
        <dbReference type="SAM" id="Phobius"/>
    </source>
</evidence>
<evidence type="ECO:0000256" key="1">
    <source>
        <dbReference type="SAM" id="MobiDB-lite"/>
    </source>
</evidence>
<dbReference type="Proteomes" id="UP000186292">
    <property type="component" value="Unassembled WGS sequence"/>
</dbReference>
<feature type="region of interest" description="Disordered" evidence="1">
    <location>
        <begin position="95"/>
        <end position="117"/>
    </location>
</feature>
<dbReference type="AlphaFoldDB" id="A0A1N7JAP6"/>
<name>A0A1N7JAP6_9CORY</name>
<evidence type="ECO:0000313" key="4">
    <source>
        <dbReference type="Proteomes" id="UP000186292"/>
    </source>
</evidence>
<protein>
    <submittedName>
        <fullName evidence="3">Type VII secretion-associated protein, Rv3446c family, C-terminal domain-containing protein</fullName>
    </submittedName>
</protein>
<sequence>MTTTDVAGRLAGTPSKPGGALLTVTVDDECIVFSGLANVHRYDQPSAGEIVSYIRSVLGENPQWAPVHLVAEEAELTRLVQAFGDYEVELTCETLDGEDDDSSGAGDDTDTHPATTEWEEVGEIAVRRPVLEPRRRERFGTSGYLLVGVVALVAAVCAATIWFVAGRGSGAEANVDGIGAAPPERSEDAVLPADMLGDEPEGEPADDPEPEQPKMEKVTLEQDGLSVELPVGFHLEPDGDMWRATGPDPDFRLQLAVDPLYGVPPEDVMRQVQKDIEDDPELHHTESDETGVRYEHALPDGSHALWSTWTDRDVQISIGCHTRTAPTTVQLATCTMANESARFTPPG</sequence>
<dbReference type="STRING" id="1161099.SAMN05444817_10568"/>
<dbReference type="NCBIfam" id="TIGR03931">
    <property type="entry name" value="T7SS_Rv3446c"/>
    <property type="match status" value="1"/>
</dbReference>
<evidence type="ECO:0000313" key="3">
    <source>
        <dbReference type="EMBL" id="SIS46347.1"/>
    </source>
</evidence>
<feature type="transmembrane region" description="Helical" evidence="2">
    <location>
        <begin position="144"/>
        <end position="165"/>
    </location>
</feature>
<feature type="compositionally biased region" description="Acidic residues" evidence="1">
    <location>
        <begin position="196"/>
        <end position="210"/>
    </location>
</feature>
<keyword evidence="2" id="KW-1133">Transmembrane helix</keyword>
<keyword evidence="4" id="KW-1185">Reference proteome</keyword>
<proteinExistence type="predicted"/>
<organism evidence="3 4">
    <name type="scientific">Corynebacterium appendicis CIP 107643</name>
    <dbReference type="NCBI Taxonomy" id="1161099"/>
    <lineage>
        <taxon>Bacteria</taxon>
        <taxon>Bacillati</taxon>
        <taxon>Actinomycetota</taxon>
        <taxon>Actinomycetes</taxon>
        <taxon>Mycobacteriales</taxon>
        <taxon>Corynebacteriaceae</taxon>
        <taxon>Corynebacterium</taxon>
    </lineage>
</organism>
<reference evidence="4" key="1">
    <citation type="submission" date="2017-01" db="EMBL/GenBank/DDBJ databases">
        <authorList>
            <person name="Varghese N."/>
            <person name="Submissions S."/>
        </authorList>
    </citation>
    <scope>NUCLEOTIDE SEQUENCE [LARGE SCALE GENOMIC DNA]</scope>
    <source>
        <strain evidence="4">DSM 44531</strain>
    </source>
</reference>
<keyword evidence="2" id="KW-0812">Transmembrane</keyword>
<keyword evidence="2" id="KW-0472">Membrane</keyword>
<gene>
    <name evidence="3" type="ORF">SAMN05444817_10568</name>
</gene>
<dbReference type="OrthoDB" id="4428093at2"/>
<accession>A0A1N7JAP6</accession>
<dbReference type="InterPro" id="IPR023840">
    <property type="entry name" value="T7SS_Rv3446c"/>
</dbReference>
<feature type="region of interest" description="Disordered" evidence="1">
    <location>
        <begin position="194"/>
        <end position="217"/>
    </location>
</feature>
<dbReference type="RefSeq" id="WP_076599154.1">
    <property type="nucleotide sequence ID" value="NZ_CP046976.1"/>
</dbReference>
<dbReference type="EMBL" id="FTOF01000005">
    <property type="protein sequence ID" value="SIS46347.1"/>
    <property type="molecule type" value="Genomic_DNA"/>
</dbReference>